<dbReference type="InterPro" id="IPR000515">
    <property type="entry name" value="MetI-like"/>
</dbReference>
<evidence type="ECO:0000256" key="6">
    <source>
        <dbReference type="ARBA" id="ARBA00023136"/>
    </source>
</evidence>
<protein>
    <submittedName>
        <fullName evidence="9">Putative ABC transporter permease protein YurM</fullName>
    </submittedName>
</protein>
<dbReference type="GeneID" id="87613111"/>
<evidence type="ECO:0000313" key="9">
    <source>
        <dbReference type="EMBL" id="GEB35390.1"/>
    </source>
</evidence>
<evidence type="ECO:0000256" key="3">
    <source>
        <dbReference type="ARBA" id="ARBA00022475"/>
    </source>
</evidence>
<dbReference type="SUPFAM" id="SSF161098">
    <property type="entry name" value="MetI-like"/>
    <property type="match status" value="1"/>
</dbReference>
<feature type="transmembrane region" description="Helical" evidence="7">
    <location>
        <begin position="29"/>
        <end position="52"/>
    </location>
</feature>
<feature type="domain" description="ABC transmembrane type-1" evidence="8">
    <location>
        <begin position="93"/>
        <end position="284"/>
    </location>
</feature>
<dbReference type="Proteomes" id="UP000316882">
    <property type="component" value="Unassembled WGS sequence"/>
</dbReference>
<evidence type="ECO:0000256" key="4">
    <source>
        <dbReference type="ARBA" id="ARBA00022692"/>
    </source>
</evidence>
<evidence type="ECO:0000256" key="5">
    <source>
        <dbReference type="ARBA" id="ARBA00022989"/>
    </source>
</evidence>
<dbReference type="Gene3D" id="1.10.3720.10">
    <property type="entry name" value="MetI-like"/>
    <property type="match status" value="1"/>
</dbReference>
<dbReference type="CDD" id="cd06261">
    <property type="entry name" value="TM_PBP2"/>
    <property type="match status" value="1"/>
</dbReference>
<reference evidence="9 10" key="1">
    <citation type="submission" date="2019-06" db="EMBL/GenBank/DDBJ databases">
        <title>Whole genome shotgun sequence of Brevibacillus parabrevis NBRC 12334.</title>
        <authorList>
            <person name="Hosoyama A."/>
            <person name="Uohara A."/>
            <person name="Ohji S."/>
            <person name="Ichikawa N."/>
        </authorList>
    </citation>
    <scope>NUCLEOTIDE SEQUENCE [LARGE SCALE GENOMIC DNA]</scope>
    <source>
        <strain evidence="9 10">NBRC 12334</strain>
    </source>
</reference>
<evidence type="ECO:0000313" key="10">
    <source>
        <dbReference type="Proteomes" id="UP000316882"/>
    </source>
</evidence>
<evidence type="ECO:0000256" key="2">
    <source>
        <dbReference type="ARBA" id="ARBA00022448"/>
    </source>
</evidence>
<organism evidence="9 10">
    <name type="scientific">Brevibacillus parabrevis</name>
    <dbReference type="NCBI Taxonomy" id="54914"/>
    <lineage>
        <taxon>Bacteria</taxon>
        <taxon>Bacillati</taxon>
        <taxon>Bacillota</taxon>
        <taxon>Bacilli</taxon>
        <taxon>Bacillales</taxon>
        <taxon>Paenibacillaceae</taxon>
        <taxon>Brevibacillus</taxon>
    </lineage>
</organism>
<comment type="similarity">
    <text evidence="7">Belongs to the binding-protein-dependent transport system permease family.</text>
</comment>
<dbReference type="GO" id="GO:0055085">
    <property type="term" value="P:transmembrane transport"/>
    <property type="evidence" value="ECO:0007669"/>
    <property type="project" value="InterPro"/>
</dbReference>
<dbReference type="PROSITE" id="PS50928">
    <property type="entry name" value="ABC_TM1"/>
    <property type="match status" value="1"/>
</dbReference>
<dbReference type="InterPro" id="IPR035906">
    <property type="entry name" value="MetI-like_sf"/>
</dbReference>
<keyword evidence="5 7" id="KW-1133">Transmembrane helix</keyword>
<proteinExistence type="inferred from homology"/>
<keyword evidence="10" id="KW-1185">Reference proteome</keyword>
<gene>
    <name evidence="9" type="primary">yurM</name>
    <name evidence="9" type="ORF">BPA01_49700</name>
</gene>
<feature type="transmembrane region" description="Helical" evidence="7">
    <location>
        <begin position="161"/>
        <end position="184"/>
    </location>
</feature>
<feature type="transmembrane region" description="Helical" evidence="7">
    <location>
        <begin position="263"/>
        <end position="284"/>
    </location>
</feature>
<dbReference type="RefSeq" id="WP_371736970.1">
    <property type="nucleotide sequence ID" value="NZ_BJMH01000039.1"/>
</dbReference>
<sequence>MQQNMETVSQQNAAPLLPTAKKQRSRRGLTWGSSSLLVILLLYFVAIAYPLFWMVMNSLKESSEIFSDSWALPTQWLFENYVTAWEQGISAYFLNSVIVTSLTCFLTVLLSALGAYGLTRFSFRGKRLVLILILGGLMLSPQVSLIPLYKLIQSLGLFNTYWALIIPYVAYRLPFTVLLIRAHFLTIPKEIEEAAYMDGCSSFSVFTRIFLPLSTPILLTSALLTAYFSWNEFLFSIIFIDDNKLKTIPSGLMAFRDMLQTDWGVLLAGLTISALPIILLFLFMQKYFVRGLTSGGIKG</sequence>
<evidence type="ECO:0000256" key="1">
    <source>
        <dbReference type="ARBA" id="ARBA00004651"/>
    </source>
</evidence>
<dbReference type="PANTHER" id="PTHR43744">
    <property type="entry name" value="ABC TRANSPORTER PERMEASE PROTEIN MG189-RELATED-RELATED"/>
    <property type="match status" value="1"/>
</dbReference>
<keyword evidence="3" id="KW-1003">Cell membrane</keyword>
<dbReference type="AlphaFoldDB" id="A0A4Y3PLL8"/>
<dbReference type="GO" id="GO:0005886">
    <property type="term" value="C:plasma membrane"/>
    <property type="evidence" value="ECO:0007669"/>
    <property type="project" value="UniProtKB-SubCell"/>
</dbReference>
<evidence type="ECO:0000259" key="8">
    <source>
        <dbReference type="PROSITE" id="PS50928"/>
    </source>
</evidence>
<dbReference type="Pfam" id="PF00528">
    <property type="entry name" value="BPD_transp_1"/>
    <property type="match status" value="1"/>
</dbReference>
<comment type="subcellular location">
    <subcellularLocation>
        <location evidence="1 7">Cell membrane</location>
        <topology evidence="1 7">Multi-pass membrane protein</topology>
    </subcellularLocation>
</comment>
<evidence type="ECO:0000256" key="7">
    <source>
        <dbReference type="RuleBase" id="RU363032"/>
    </source>
</evidence>
<feature type="transmembrane region" description="Helical" evidence="7">
    <location>
        <begin position="205"/>
        <end position="230"/>
    </location>
</feature>
<accession>A0A4Y3PLL8</accession>
<keyword evidence="4 7" id="KW-0812">Transmembrane</keyword>
<dbReference type="PANTHER" id="PTHR43744:SF8">
    <property type="entry name" value="SN-GLYCEROL-3-PHOSPHATE TRANSPORT SYSTEM PERMEASE PROTEIN UGPE"/>
    <property type="match status" value="1"/>
</dbReference>
<comment type="caution">
    <text evidence="9">The sequence shown here is derived from an EMBL/GenBank/DDBJ whole genome shotgun (WGS) entry which is preliminary data.</text>
</comment>
<dbReference type="EMBL" id="BJMH01000039">
    <property type="protein sequence ID" value="GEB35390.1"/>
    <property type="molecule type" value="Genomic_DNA"/>
</dbReference>
<keyword evidence="6 7" id="KW-0472">Membrane</keyword>
<name>A0A4Y3PLL8_BREPA</name>
<feature type="transmembrane region" description="Helical" evidence="7">
    <location>
        <begin position="92"/>
        <end position="116"/>
    </location>
</feature>
<keyword evidence="2 7" id="KW-0813">Transport</keyword>
<feature type="transmembrane region" description="Helical" evidence="7">
    <location>
        <begin position="128"/>
        <end position="149"/>
    </location>
</feature>